<dbReference type="PANTHER" id="PTHR42791:SF1">
    <property type="entry name" value="N-ACETYLTRANSFERASE DOMAIN-CONTAINING PROTEIN"/>
    <property type="match status" value="1"/>
</dbReference>
<dbReference type="GO" id="GO:0016747">
    <property type="term" value="F:acyltransferase activity, transferring groups other than amino-acyl groups"/>
    <property type="evidence" value="ECO:0007669"/>
    <property type="project" value="InterPro"/>
</dbReference>
<dbReference type="InterPro" id="IPR052523">
    <property type="entry name" value="Trichothecene_AcTrans"/>
</dbReference>
<dbReference type="Proteomes" id="UP000612055">
    <property type="component" value="Unassembled WGS sequence"/>
</dbReference>
<evidence type="ECO:0000259" key="1">
    <source>
        <dbReference type="PROSITE" id="PS51186"/>
    </source>
</evidence>
<reference evidence="2" key="1">
    <citation type="journal article" date="2020" name="bioRxiv">
        <title>Comparative genomics of Chlamydomonas.</title>
        <authorList>
            <person name="Craig R.J."/>
            <person name="Hasan A.R."/>
            <person name="Ness R.W."/>
            <person name="Keightley P.D."/>
        </authorList>
    </citation>
    <scope>NUCLEOTIDE SEQUENCE</scope>
    <source>
        <strain evidence="2">CCAP 11/70</strain>
    </source>
</reference>
<dbReference type="InterPro" id="IPR016181">
    <property type="entry name" value="Acyl_CoA_acyltransferase"/>
</dbReference>
<comment type="caution">
    <text evidence="2">The sequence shown here is derived from an EMBL/GenBank/DDBJ whole genome shotgun (WGS) entry which is preliminary data.</text>
</comment>
<organism evidence="2 3">
    <name type="scientific">Edaphochlamys debaryana</name>
    <dbReference type="NCBI Taxonomy" id="47281"/>
    <lineage>
        <taxon>Eukaryota</taxon>
        <taxon>Viridiplantae</taxon>
        <taxon>Chlorophyta</taxon>
        <taxon>core chlorophytes</taxon>
        <taxon>Chlorophyceae</taxon>
        <taxon>CS clade</taxon>
        <taxon>Chlamydomonadales</taxon>
        <taxon>Chlamydomonadales incertae sedis</taxon>
        <taxon>Edaphochlamys</taxon>
    </lineage>
</organism>
<sequence>MADPQTTPVRILSVDSDPGATAVVKATIAKAFVLEPNNDFFCADPAQNEARWLAIADLVLAGNPSAPWLHVLGSGEEAVAVAYPYPEHKAPEDAPPPPGVMEVMQASARPEAGPVREQFMAYLGDKKAAFHQEHGPFMYLSFLAVRPEWQGKGLGSRLLRHLSDKADAAGRWMYLEATTPDNQRLYERHGFVALETKVWTDPALPGQRVMLIPMGRPPQPPKQPKQQ</sequence>
<proteinExistence type="predicted"/>
<dbReference type="Gene3D" id="3.40.630.30">
    <property type="match status" value="1"/>
</dbReference>
<accession>A0A835YEI8</accession>
<dbReference type="EMBL" id="JAEHOE010000005">
    <property type="protein sequence ID" value="KAG2499763.1"/>
    <property type="molecule type" value="Genomic_DNA"/>
</dbReference>
<evidence type="ECO:0000313" key="2">
    <source>
        <dbReference type="EMBL" id="KAG2499763.1"/>
    </source>
</evidence>
<dbReference type="SUPFAM" id="SSF55729">
    <property type="entry name" value="Acyl-CoA N-acyltransferases (Nat)"/>
    <property type="match status" value="1"/>
</dbReference>
<dbReference type="PROSITE" id="PS51186">
    <property type="entry name" value="GNAT"/>
    <property type="match status" value="1"/>
</dbReference>
<name>A0A835YEI8_9CHLO</name>
<dbReference type="OrthoDB" id="524494at2759"/>
<gene>
    <name evidence="2" type="ORF">HYH03_002060</name>
</gene>
<dbReference type="CDD" id="cd04301">
    <property type="entry name" value="NAT_SF"/>
    <property type="match status" value="1"/>
</dbReference>
<keyword evidence="3" id="KW-1185">Reference proteome</keyword>
<dbReference type="InterPro" id="IPR000182">
    <property type="entry name" value="GNAT_dom"/>
</dbReference>
<feature type="domain" description="N-acetyltransferase" evidence="1">
    <location>
        <begin position="69"/>
        <end position="215"/>
    </location>
</feature>
<dbReference type="Pfam" id="PF13508">
    <property type="entry name" value="Acetyltransf_7"/>
    <property type="match status" value="1"/>
</dbReference>
<dbReference type="PANTHER" id="PTHR42791">
    <property type="entry name" value="GNAT FAMILY ACETYLTRANSFERASE"/>
    <property type="match status" value="1"/>
</dbReference>
<protein>
    <recommendedName>
        <fullName evidence="1">N-acetyltransferase domain-containing protein</fullName>
    </recommendedName>
</protein>
<dbReference type="AlphaFoldDB" id="A0A835YEI8"/>
<evidence type="ECO:0000313" key="3">
    <source>
        <dbReference type="Proteomes" id="UP000612055"/>
    </source>
</evidence>